<dbReference type="PANTHER" id="PTHR43393">
    <property type="entry name" value="CYTOKININ RIBOSIDE 5'-MONOPHOSPHATE PHOSPHORIBOHYDROLASE"/>
    <property type="match status" value="1"/>
</dbReference>
<dbReference type="PANTHER" id="PTHR43393:SF3">
    <property type="entry name" value="LYSINE DECARBOXYLASE-LIKE PROTEIN"/>
    <property type="match status" value="1"/>
</dbReference>
<proteinExistence type="predicted"/>
<dbReference type="SUPFAM" id="SSF102405">
    <property type="entry name" value="MCP/YpsA-like"/>
    <property type="match status" value="1"/>
</dbReference>
<accession>A0A6J7SWD9</accession>
<sequence>MSPAEVNKSPLVAIVGSARIEQSDIRWQQASELGAAFADSGYEVMTGGYGGLMAAVAQGASAAGGKTIGLPMKNWDYLTPDSSHQELRWSENYFERLAHLLSADYLVVLDGGIGTLSEMALAWAIAQTEVKHAQIIVLGEGIKELLSNFQSSLVISQPDMDVLFFYDSHEEIVNHIKSGIGTIQSVKKAHG</sequence>
<dbReference type="Gene3D" id="3.40.50.450">
    <property type="match status" value="1"/>
</dbReference>
<organism evidence="1">
    <name type="scientific">freshwater metagenome</name>
    <dbReference type="NCBI Taxonomy" id="449393"/>
    <lineage>
        <taxon>unclassified sequences</taxon>
        <taxon>metagenomes</taxon>
        <taxon>ecological metagenomes</taxon>
    </lineage>
</organism>
<dbReference type="AlphaFoldDB" id="A0A6J7SWD9"/>
<protein>
    <submittedName>
        <fullName evidence="1">Unannotated protein</fullName>
    </submittedName>
</protein>
<dbReference type="GO" id="GO:0005829">
    <property type="term" value="C:cytosol"/>
    <property type="evidence" value="ECO:0007669"/>
    <property type="project" value="TreeGrafter"/>
</dbReference>
<dbReference type="Pfam" id="PF18306">
    <property type="entry name" value="LDcluster4"/>
    <property type="match status" value="1"/>
</dbReference>
<evidence type="ECO:0000313" key="1">
    <source>
        <dbReference type="EMBL" id="CAB5044598.1"/>
    </source>
</evidence>
<reference evidence="1" key="1">
    <citation type="submission" date="2020-05" db="EMBL/GenBank/DDBJ databases">
        <authorList>
            <person name="Chiriac C."/>
            <person name="Salcher M."/>
            <person name="Ghai R."/>
            <person name="Kavagutti S V."/>
        </authorList>
    </citation>
    <scope>NUCLEOTIDE SEQUENCE</scope>
</reference>
<gene>
    <name evidence="1" type="ORF">UFOPK4303_00143</name>
</gene>
<dbReference type="EMBL" id="CAFBQI010000005">
    <property type="protein sequence ID" value="CAB5044598.1"/>
    <property type="molecule type" value="Genomic_DNA"/>
</dbReference>
<dbReference type="InterPro" id="IPR052341">
    <property type="entry name" value="LOG_family_nucleotidases"/>
</dbReference>
<name>A0A6J7SWD9_9ZZZZ</name>
<dbReference type="InterPro" id="IPR041164">
    <property type="entry name" value="LDcluster4"/>
</dbReference>